<organism evidence="1 2">
    <name type="scientific">Nesidiocoris tenuis</name>
    <dbReference type="NCBI Taxonomy" id="355587"/>
    <lineage>
        <taxon>Eukaryota</taxon>
        <taxon>Metazoa</taxon>
        <taxon>Ecdysozoa</taxon>
        <taxon>Arthropoda</taxon>
        <taxon>Hexapoda</taxon>
        <taxon>Insecta</taxon>
        <taxon>Pterygota</taxon>
        <taxon>Neoptera</taxon>
        <taxon>Paraneoptera</taxon>
        <taxon>Hemiptera</taxon>
        <taxon>Heteroptera</taxon>
        <taxon>Panheteroptera</taxon>
        <taxon>Cimicomorpha</taxon>
        <taxon>Miridae</taxon>
        <taxon>Dicyphina</taxon>
        <taxon>Nesidiocoris</taxon>
    </lineage>
</organism>
<keyword evidence="2" id="KW-1185">Reference proteome</keyword>
<evidence type="ECO:0000313" key="1">
    <source>
        <dbReference type="EMBL" id="CAA9999816.1"/>
    </source>
</evidence>
<dbReference type="EMBL" id="CADCXU010009056">
    <property type="protein sequence ID" value="CAA9999816.1"/>
    <property type="molecule type" value="Genomic_DNA"/>
</dbReference>
<dbReference type="Proteomes" id="UP000479000">
    <property type="component" value="Unassembled WGS sequence"/>
</dbReference>
<protein>
    <submittedName>
        <fullName evidence="1">Uncharacterized protein</fullName>
    </submittedName>
</protein>
<proteinExistence type="predicted"/>
<sequence length="119" mass="13352">MGPFNQHELPGADVLHTCSKRTHFKRWKRTKSNTTYQSAVTGCQQRQASIRANSFKTGISPSQTHRSQSILVALTIIRTMNRFGHTACPRRRIGVEIVCQEGVAKRTASPRPLSAHRRG</sequence>
<name>A0A6H5GB04_9HEMI</name>
<gene>
    <name evidence="1" type="ORF">NTEN_LOCUS6060</name>
</gene>
<dbReference type="AlphaFoldDB" id="A0A6H5GB04"/>
<reference evidence="1 2" key="1">
    <citation type="submission" date="2020-02" db="EMBL/GenBank/DDBJ databases">
        <authorList>
            <person name="Ferguson B K."/>
        </authorList>
    </citation>
    <scope>NUCLEOTIDE SEQUENCE [LARGE SCALE GENOMIC DNA]</scope>
</reference>
<accession>A0A6H5GB04</accession>
<evidence type="ECO:0000313" key="2">
    <source>
        <dbReference type="Proteomes" id="UP000479000"/>
    </source>
</evidence>